<dbReference type="AlphaFoldDB" id="A0A1E1LM25"/>
<protein>
    <submittedName>
        <fullName evidence="1">Uncharacterized protein</fullName>
    </submittedName>
</protein>
<dbReference type="Proteomes" id="UP000178912">
    <property type="component" value="Unassembled WGS sequence"/>
</dbReference>
<dbReference type="EMBL" id="FJUX01000142">
    <property type="protein sequence ID" value="CZT11552.1"/>
    <property type="molecule type" value="Genomic_DNA"/>
</dbReference>
<organism evidence="1 2">
    <name type="scientific">Rhynchosporium agropyri</name>
    <dbReference type="NCBI Taxonomy" id="914238"/>
    <lineage>
        <taxon>Eukaryota</taxon>
        <taxon>Fungi</taxon>
        <taxon>Dikarya</taxon>
        <taxon>Ascomycota</taxon>
        <taxon>Pezizomycotina</taxon>
        <taxon>Leotiomycetes</taxon>
        <taxon>Helotiales</taxon>
        <taxon>Ploettnerulaceae</taxon>
        <taxon>Rhynchosporium</taxon>
    </lineage>
</organism>
<keyword evidence="2" id="KW-1185">Reference proteome</keyword>
<evidence type="ECO:0000313" key="1">
    <source>
        <dbReference type="EMBL" id="CZT11552.1"/>
    </source>
</evidence>
<reference evidence="2" key="1">
    <citation type="submission" date="2016-03" db="EMBL/GenBank/DDBJ databases">
        <authorList>
            <person name="Guldener U."/>
        </authorList>
    </citation>
    <scope>NUCLEOTIDE SEQUENCE [LARGE SCALE GENOMIC DNA]</scope>
    <source>
        <strain evidence="2">04CH-RAC-A.6.1</strain>
    </source>
</reference>
<name>A0A1E1LM25_9HELO</name>
<accession>A0A1E1LM25</accession>
<proteinExistence type="predicted"/>
<gene>
    <name evidence="1" type="ORF">RAG0_15654</name>
</gene>
<evidence type="ECO:0000313" key="2">
    <source>
        <dbReference type="Proteomes" id="UP000178912"/>
    </source>
</evidence>
<sequence length="95" mass="10797">METVLIDLPEDDFSFSLSEIFGVADLWPVIESANIVQVNSKVEQAIRAFGNLQLSKENYRSRQKRSRDRIAGDAFVSGSQIALQRVIHLESYILR</sequence>